<dbReference type="PANTHER" id="PTHR46483:SF1">
    <property type="entry name" value="PHOSPHOLIPASE A1 PLIP1, CHLOROPLASTIC"/>
    <property type="match status" value="1"/>
</dbReference>
<gene>
    <name evidence="5 6 7 8" type="primary">LOC111023433</name>
</gene>
<feature type="domain" description="Fungal lipase-type" evidence="3">
    <location>
        <begin position="377"/>
        <end position="514"/>
    </location>
</feature>
<feature type="region of interest" description="Disordered" evidence="2">
    <location>
        <begin position="300"/>
        <end position="320"/>
    </location>
</feature>
<evidence type="ECO:0000313" key="6">
    <source>
        <dbReference type="RefSeq" id="XP_022156555.1"/>
    </source>
</evidence>
<dbReference type="InterPro" id="IPR043367">
    <property type="entry name" value="PLIP1/2/3"/>
</dbReference>
<dbReference type="Pfam" id="PF01764">
    <property type="entry name" value="Lipase_3"/>
    <property type="match status" value="1"/>
</dbReference>
<name>A0A6J1DQM0_MOMCH</name>
<evidence type="ECO:0000256" key="2">
    <source>
        <dbReference type="SAM" id="MobiDB-lite"/>
    </source>
</evidence>
<reference evidence="5 6" key="1">
    <citation type="submission" date="2025-04" db="UniProtKB">
        <authorList>
            <consortium name="RefSeq"/>
        </authorList>
    </citation>
    <scope>IDENTIFICATION</scope>
    <source>
        <strain evidence="5 6">OHB3-1</strain>
    </source>
</reference>
<dbReference type="RefSeq" id="XP_022156554.1">
    <property type="nucleotide sequence ID" value="XM_022300862.1"/>
</dbReference>
<evidence type="ECO:0000313" key="7">
    <source>
        <dbReference type="RefSeq" id="XP_022156556.1"/>
    </source>
</evidence>
<dbReference type="RefSeq" id="XP_022156557.1">
    <property type="nucleotide sequence ID" value="XM_022300865.1"/>
</dbReference>
<proteinExistence type="predicted"/>
<dbReference type="PANTHER" id="PTHR46483">
    <property type="entry name" value="PHOSPHOLIPASE A1 PLIP2, CHLOROPLASTIC"/>
    <property type="match status" value="1"/>
</dbReference>
<dbReference type="GO" id="GO:0008970">
    <property type="term" value="F:phospholipase A1 activity"/>
    <property type="evidence" value="ECO:0007669"/>
    <property type="project" value="InterPro"/>
</dbReference>
<dbReference type="AlphaFoldDB" id="A0A6J1DQM0"/>
<evidence type="ECO:0000313" key="4">
    <source>
        <dbReference type="Proteomes" id="UP000504603"/>
    </source>
</evidence>
<evidence type="ECO:0000256" key="1">
    <source>
        <dbReference type="ARBA" id="ARBA00022801"/>
    </source>
</evidence>
<dbReference type="SUPFAM" id="SSF53474">
    <property type="entry name" value="alpha/beta-Hydrolases"/>
    <property type="match status" value="1"/>
</dbReference>
<dbReference type="KEGG" id="mcha:111023433"/>
<sequence length="679" mass="75012">MACTSVAIGSSPASSVTKDIIFKEYTGIHRSHSSKDLRERACMIKRSYSDNHICYSASKIHATSTQPKNKNNKTGIFPIELSGSFLPNSIRSFLFDMETSKDLNAGGSELCSTVSSEEEVAKRANWIERLLQIRSHWRIKKQSKEGGIENEIYADDETGESYCGGDGGGGCEVDYSDSEEEGDFSSYDSESFARFLVRVPLSDTKLISQLAFLSNMAYVIPEIKAEDLERYYGLQFVTSSLRKKADAAAIIKEKLDQHSTCISDEAFTVAESCSGDLERTQRIPTTVAYEIAATAASYVHSRAKNPPSNPSKSQEGESSTRAYNPEVAAYVAASTMTAVVAAVELQKQETAKDLQSLHSSPCEWFVCDDSDTLTRCFIIQGSDSLASWQANLFFEPTKFEGTDVLVHRGIYEAAKGIYKQFMPEIIDHLKKYGNHAKFQFTGHSLGGSLSLLVHLMLVKNGIVKPSMLQPVVTFGSPFVFCGGHKILNELGLDEDHIHCVVMHRDIVPRAFSCNYPNHVAAVLKRLSGSFRAHSCLNKNKLLYSPLGKLFILQPDERSSPPHPMLPQGSALYSLDSAQYGYSKGLLRAFLNCPHPLETLSDPTAYGSEGSILRDHDSSFYLKALNGVLKQHARMIVVKVRKQRKLLWPLLASPSSDLWGHEANLDTNNSLLSNEIMTGV</sequence>
<evidence type="ECO:0000313" key="5">
    <source>
        <dbReference type="RefSeq" id="XP_022156554.1"/>
    </source>
</evidence>
<dbReference type="GO" id="GO:0006629">
    <property type="term" value="P:lipid metabolic process"/>
    <property type="evidence" value="ECO:0007669"/>
    <property type="project" value="InterPro"/>
</dbReference>
<accession>A0A6J1DQM0</accession>
<dbReference type="InterPro" id="IPR002921">
    <property type="entry name" value="Fungal_lipase-type"/>
</dbReference>
<evidence type="ECO:0000259" key="3">
    <source>
        <dbReference type="Pfam" id="PF01764"/>
    </source>
</evidence>
<dbReference type="Proteomes" id="UP000504603">
    <property type="component" value="Unplaced"/>
</dbReference>
<keyword evidence="1" id="KW-0378">Hydrolase</keyword>
<evidence type="ECO:0000313" key="8">
    <source>
        <dbReference type="RefSeq" id="XP_022156557.1"/>
    </source>
</evidence>
<protein>
    <submittedName>
        <fullName evidence="5 6">Uncharacterized protein LOC111023433</fullName>
    </submittedName>
</protein>
<dbReference type="Gene3D" id="3.40.50.1820">
    <property type="entry name" value="alpha/beta hydrolase"/>
    <property type="match status" value="1"/>
</dbReference>
<dbReference type="GeneID" id="111023433"/>
<dbReference type="InterPro" id="IPR029058">
    <property type="entry name" value="AB_hydrolase_fold"/>
</dbReference>
<dbReference type="OrthoDB" id="438440at2759"/>
<keyword evidence="4" id="KW-1185">Reference proteome</keyword>
<dbReference type="CDD" id="cd00519">
    <property type="entry name" value="Lipase_3"/>
    <property type="match status" value="1"/>
</dbReference>
<dbReference type="RefSeq" id="XP_022156556.1">
    <property type="nucleotide sequence ID" value="XM_022300864.1"/>
</dbReference>
<dbReference type="RefSeq" id="XP_022156555.1">
    <property type="nucleotide sequence ID" value="XM_022300863.1"/>
</dbReference>
<organism evidence="4 6">
    <name type="scientific">Momordica charantia</name>
    <name type="common">Bitter gourd</name>
    <name type="synonym">Balsam pear</name>
    <dbReference type="NCBI Taxonomy" id="3673"/>
    <lineage>
        <taxon>Eukaryota</taxon>
        <taxon>Viridiplantae</taxon>
        <taxon>Streptophyta</taxon>
        <taxon>Embryophyta</taxon>
        <taxon>Tracheophyta</taxon>
        <taxon>Spermatophyta</taxon>
        <taxon>Magnoliopsida</taxon>
        <taxon>eudicotyledons</taxon>
        <taxon>Gunneridae</taxon>
        <taxon>Pentapetalae</taxon>
        <taxon>rosids</taxon>
        <taxon>fabids</taxon>
        <taxon>Cucurbitales</taxon>
        <taxon>Cucurbitaceae</taxon>
        <taxon>Momordiceae</taxon>
        <taxon>Momordica</taxon>
    </lineage>
</organism>
<feature type="compositionally biased region" description="Polar residues" evidence="2">
    <location>
        <begin position="310"/>
        <end position="320"/>
    </location>
</feature>